<organism evidence="2 3">
    <name type="scientific">Letharia lupina</name>
    <dbReference type="NCBI Taxonomy" id="560253"/>
    <lineage>
        <taxon>Eukaryota</taxon>
        <taxon>Fungi</taxon>
        <taxon>Dikarya</taxon>
        <taxon>Ascomycota</taxon>
        <taxon>Pezizomycotina</taxon>
        <taxon>Lecanoromycetes</taxon>
        <taxon>OSLEUM clade</taxon>
        <taxon>Lecanoromycetidae</taxon>
        <taxon>Lecanorales</taxon>
        <taxon>Lecanorineae</taxon>
        <taxon>Parmeliaceae</taxon>
        <taxon>Letharia</taxon>
    </lineage>
</organism>
<dbReference type="AlphaFoldDB" id="A0A8H6FEA9"/>
<gene>
    <name evidence="2" type="ORF">HO133_010412</name>
</gene>
<feature type="region of interest" description="Disordered" evidence="1">
    <location>
        <begin position="277"/>
        <end position="300"/>
    </location>
</feature>
<protein>
    <recommendedName>
        <fullName evidence="4">Velvet domain-containing protein</fullName>
    </recommendedName>
</protein>
<dbReference type="Proteomes" id="UP000593566">
    <property type="component" value="Unassembled WGS sequence"/>
</dbReference>
<keyword evidence="3" id="KW-1185">Reference proteome</keyword>
<sequence length="341" mass="38308">MDIQVISCVNERVFAGDRSIRPVFPFRQIRYSGDHKQKNREYKPQPIRSLQQMVDRDDEHEEADPGLSAVSLVGDRGKRPSTVGPSNLEGGIDRYTLRTRHITAGEASSTQNLVRESTQIRTISISIEQQPPLEVRPGNRLSPVVVNIRCLRHQRGESWMGEEGNLWAQVSLMSADGQMAMALFAPDILAAQDMVTPLFRDLSATRTEEKWSLAFKDLQIRHSGYFKIHIAVLRSSQSEERGDDDPAIEPPRELMGVDTQVIRVHAFAPSPAKLLRLPGSPQTFGEPEALGDEDRRSTSFSQNHNACNLIRCLPTGSEMRYMFSERSVDSMEKISLLVGKN</sequence>
<dbReference type="RefSeq" id="XP_037154082.1">
    <property type="nucleotide sequence ID" value="XM_037301265.1"/>
</dbReference>
<evidence type="ECO:0008006" key="4">
    <source>
        <dbReference type="Google" id="ProtNLM"/>
    </source>
</evidence>
<evidence type="ECO:0000313" key="3">
    <source>
        <dbReference type="Proteomes" id="UP000593566"/>
    </source>
</evidence>
<proteinExistence type="predicted"/>
<feature type="region of interest" description="Disordered" evidence="1">
    <location>
        <begin position="55"/>
        <end position="90"/>
    </location>
</feature>
<dbReference type="GeneID" id="59338803"/>
<evidence type="ECO:0000313" key="2">
    <source>
        <dbReference type="EMBL" id="KAF6225215.1"/>
    </source>
</evidence>
<name>A0A8H6FEA9_9LECA</name>
<evidence type="ECO:0000256" key="1">
    <source>
        <dbReference type="SAM" id="MobiDB-lite"/>
    </source>
</evidence>
<dbReference type="EMBL" id="JACCJB010000008">
    <property type="protein sequence ID" value="KAF6225215.1"/>
    <property type="molecule type" value="Genomic_DNA"/>
</dbReference>
<accession>A0A8H6FEA9</accession>
<reference evidence="2 3" key="1">
    <citation type="journal article" date="2020" name="Genomics">
        <title>Complete, high-quality genomes from long-read metagenomic sequencing of two wolf lichen thalli reveals enigmatic genome architecture.</title>
        <authorList>
            <person name="McKenzie S.K."/>
            <person name="Walston R.F."/>
            <person name="Allen J.L."/>
        </authorList>
    </citation>
    <scope>NUCLEOTIDE SEQUENCE [LARGE SCALE GENOMIC DNA]</scope>
    <source>
        <strain evidence="2">WasteWater1</strain>
    </source>
</reference>
<comment type="caution">
    <text evidence="2">The sequence shown here is derived from an EMBL/GenBank/DDBJ whole genome shotgun (WGS) entry which is preliminary data.</text>
</comment>